<dbReference type="CDD" id="cd03789">
    <property type="entry name" value="GT9_LPS_heptosyltransferase"/>
    <property type="match status" value="1"/>
</dbReference>
<dbReference type="Proteomes" id="UP000643165">
    <property type="component" value="Unassembled WGS sequence"/>
</dbReference>
<keyword evidence="4" id="KW-1185">Reference proteome</keyword>
<dbReference type="InterPro" id="IPR051199">
    <property type="entry name" value="LPS_LOS_Heptosyltrfase"/>
</dbReference>
<evidence type="ECO:0000256" key="2">
    <source>
        <dbReference type="ARBA" id="ARBA00022679"/>
    </source>
</evidence>
<keyword evidence="1" id="KW-0328">Glycosyltransferase</keyword>
<organism evidence="3 4">
    <name type="scientific">Micromonospora lutea</name>
    <dbReference type="NCBI Taxonomy" id="419825"/>
    <lineage>
        <taxon>Bacteria</taxon>
        <taxon>Bacillati</taxon>
        <taxon>Actinomycetota</taxon>
        <taxon>Actinomycetes</taxon>
        <taxon>Micromonosporales</taxon>
        <taxon>Micromonosporaceae</taxon>
        <taxon>Micromonospora</taxon>
    </lineage>
</organism>
<dbReference type="InterPro" id="IPR002201">
    <property type="entry name" value="Glyco_trans_9"/>
</dbReference>
<proteinExistence type="predicted"/>
<accession>A0ABQ4ITG6</accession>
<gene>
    <name evidence="3" type="ORF">Vlu01_16900</name>
</gene>
<dbReference type="Gene3D" id="3.40.50.2000">
    <property type="entry name" value="Glycogen Phosphorylase B"/>
    <property type="match status" value="2"/>
</dbReference>
<sequence length="394" mass="42099">MRVSTDLDPPPQARRVCLFAQLDRPGLGDMVQRNILLGLLRRAYPDAVITLVVGTGLAARFAGLLPAHTYATDVLCCPDPGDTDEGRWRVFREELAERGFDLCLVDPSTKELDASHARAAGIPVRVALPRGGRSAGDVTHPVRVAVSGDLYDYACAFARSLGVDAPPAGQAMPALPRWPEGATELTTARPRVAIHPGGQTHWNRRWPLERYLTLAVRLVAEKGASIYLLGAGGEAVELELLRRGLADRSPGATVVVDIDGSVNRVANLLGEIDLFVGNDSGLGHVAAAVGTPSVIVYGPSGTERLWARVYPHHRGVSLGYRCQTITDDQDGSLWALDGATLTRGCEYACVLAYRGPDGPYPRCLTALDVEAVWSAVATQLASVSAVRMGRLDGN</sequence>
<dbReference type="Pfam" id="PF01075">
    <property type="entry name" value="Glyco_transf_9"/>
    <property type="match status" value="1"/>
</dbReference>
<name>A0ABQ4ITG6_9ACTN</name>
<dbReference type="RefSeq" id="WP_203996275.1">
    <property type="nucleotide sequence ID" value="NZ_BOPB01000009.1"/>
</dbReference>
<protein>
    <recommendedName>
        <fullName evidence="5">Glycosyltransferase family 9 protein</fullName>
    </recommendedName>
</protein>
<keyword evidence="2" id="KW-0808">Transferase</keyword>
<evidence type="ECO:0008006" key="5">
    <source>
        <dbReference type="Google" id="ProtNLM"/>
    </source>
</evidence>
<comment type="caution">
    <text evidence="3">The sequence shown here is derived from an EMBL/GenBank/DDBJ whole genome shotgun (WGS) entry which is preliminary data.</text>
</comment>
<dbReference type="EMBL" id="BOPB01000009">
    <property type="protein sequence ID" value="GIJ21066.1"/>
    <property type="molecule type" value="Genomic_DNA"/>
</dbReference>
<dbReference type="PANTHER" id="PTHR30160">
    <property type="entry name" value="TETRAACYLDISACCHARIDE 4'-KINASE-RELATED"/>
    <property type="match status" value="1"/>
</dbReference>
<evidence type="ECO:0000313" key="3">
    <source>
        <dbReference type="EMBL" id="GIJ21066.1"/>
    </source>
</evidence>
<evidence type="ECO:0000256" key="1">
    <source>
        <dbReference type="ARBA" id="ARBA00022676"/>
    </source>
</evidence>
<evidence type="ECO:0000313" key="4">
    <source>
        <dbReference type="Proteomes" id="UP000643165"/>
    </source>
</evidence>
<reference evidence="3 4" key="1">
    <citation type="submission" date="2021-01" db="EMBL/GenBank/DDBJ databases">
        <title>Whole genome shotgun sequence of Verrucosispora lutea NBRC 106530.</title>
        <authorList>
            <person name="Komaki H."/>
            <person name="Tamura T."/>
        </authorList>
    </citation>
    <scope>NUCLEOTIDE SEQUENCE [LARGE SCALE GENOMIC DNA]</scope>
    <source>
        <strain evidence="3 4">NBRC 106530</strain>
    </source>
</reference>
<dbReference type="SUPFAM" id="SSF53756">
    <property type="entry name" value="UDP-Glycosyltransferase/glycogen phosphorylase"/>
    <property type="match status" value="1"/>
</dbReference>